<name>A0ABS8KFU7_9BURK</name>
<evidence type="ECO:0000313" key="8">
    <source>
        <dbReference type="EMBL" id="MCC8403328.1"/>
    </source>
</evidence>
<evidence type="ECO:0000256" key="5">
    <source>
        <dbReference type="ARBA" id="ARBA00022691"/>
    </source>
</evidence>
<keyword evidence="3 8" id="KW-0489">Methyltransferase</keyword>
<dbReference type="Gene3D" id="3.40.50.150">
    <property type="entry name" value="Vaccinia Virus protein VP39"/>
    <property type="match status" value="1"/>
</dbReference>
<dbReference type="GO" id="GO:0032259">
    <property type="term" value="P:methylation"/>
    <property type="evidence" value="ECO:0007669"/>
    <property type="project" value="UniProtKB-KW"/>
</dbReference>
<dbReference type="EC" id="2.1.1.72" evidence="2"/>
<dbReference type="EMBL" id="JAJITC010000007">
    <property type="protein sequence ID" value="MCC8403328.1"/>
    <property type="molecule type" value="Genomic_DNA"/>
</dbReference>
<sequence length="578" mass="63647">MALPKKTRFHRIVRELRTVMEETQLGPEYLIGSALAVWCKHSFPALPQSGLRTIAVLKHDPAVCAFVDFVKEEELLEATYWFSSAYAQLSGEERRKQLAMFFTPPSLTKRLLDDLSQSGVHFATRSFCDPACGGAAFLTPIAIRMRDALLRRGASAAQILEHVECHLLGFDKDPVLCELSKHFLLIALYDEVVAAGQCPTFQVYEADSLLEADHLLGSLDVVVCNPPFRKMPATEVEVYFDAFSDVIEAQPNLYSLFIALCVKLLAPGGVCALVTPTSFMSGQYFSKLRTYLIAQTTILSIGMVSSRLGVFIDVEQETALTLARREEVGHEQKADAEVSVVSRDGNYVDVGRCVLPNSGAAWPIPRIESDVALLKKASSSEATLAHYGYMARIGAFVWNRDTRTTYASAKSAERARGRTAVPLLWSSDIAQDGTLRFTGAPKANKEHCFVNMGTKDHPSVVRRPSVVLQRVTSNEQPRRLVAAAIPKQLIDTYGGFVGENHTVILEQTAPDPALAPAQLAELLGTPTVDRYFRCISGATNVSIFELGQLRLPDPSRLKRYLEQGYDMASAARKALGER</sequence>
<evidence type="ECO:0000259" key="7">
    <source>
        <dbReference type="Pfam" id="PF07669"/>
    </source>
</evidence>
<evidence type="ECO:0000256" key="3">
    <source>
        <dbReference type="ARBA" id="ARBA00022603"/>
    </source>
</evidence>
<protein>
    <recommendedName>
        <fullName evidence="2">site-specific DNA-methyltransferase (adenine-specific)</fullName>
        <ecNumber evidence="2">2.1.1.72</ecNumber>
    </recommendedName>
</protein>
<reference evidence="8 9" key="1">
    <citation type="submission" date="2021-11" db="EMBL/GenBank/DDBJ databases">
        <authorList>
            <person name="Oh E.-T."/>
            <person name="Kim S.-B."/>
        </authorList>
    </citation>
    <scope>NUCLEOTIDE SEQUENCE [LARGE SCALE GENOMIC DNA]</scope>
    <source>
        <strain evidence="8 9">MMS20-SJTN17</strain>
    </source>
</reference>
<evidence type="ECO:0000256" key="2">
    <source>
        <dbReference type="ARBA" id="ARBA00011900"/>
    </source>
</evidence>
<comment type="similarity">
    <text evidence="1">Belongs to the N(4)/N(6)-methyltransferase family.</text>
</comment>
<dbReference type="InterPro" id="IPR029063">
    <property type="entry name" value="SAM-dependent_MTases_sf"/>
</dbReference>
<comment type="catalytic activity">
    <reaction evidence="6">
        <text>a 2'-deoxyadenosine in DNA + S-adenosyl-L-methionine = an N(6)-methyl-2'-deoxyadenosine in DNA + S-adenosyl-L-homocysteine + H(+)</text>
        <dbReference type="Rhea" id="RHEA:15197"/>
        <dbReference type="Rhea" id="RHEA-COMP:12418"/>
        <dbReference type="Rhea" id="RHEA-COMP:12419"/>
        <dbReference type="ChEBI" id="CHEBI:15378"/>
        <dbReference type="ChEBI" id="CHEBI:57856"/>
        <dbReference type="ChEBI" id="CHEBI:59789"/>
        <dbReference type="ChEBI" id="CHEBI:90615"/>
        <dbReference type="ChEBI" id="CHEBI:90616"/>
        <dbReference type="EC" id="2.1.1.72"/>
    </reaction>
</comment>
<dbReference type="PROSITE" id="PS00092">
    <property type="entry name" value="N6_MTASE"/>
    <property type="match status" value="1"/>
</dbReference>
<evidence type="ECO:0000256" key="6">
    <source>
        <dbReference type="ARBA" id="ARBA00047942"/>
    </source>
</evidence>
<evidence type="ECO:0000256" key="4">
    <source>
        <dbReference type="ARBA" id="ARBA00022679"/>
    </source>
</evidence>
<evidence type="ECO:0000313" key="9">
    <source>
        <dbReference type="Proteomes" id="UP001430614"/>
    </source>
</evidence>
<dbReference type="Pfam" id="PF07669">
    <property type="entry name" value="Eco57I"/>
    <property type="match status" value="1"/>
</dbReference>
<dbReference type="InterPro" id="IPR050953">
    <property type="entry name" value="N4_N6_ade-DNA_methylase"/>
</dbReference>
<dbReference type="SUPFAM" id="SSF53335">
    <property type="entry name" value="S-adenosyl-L-methionine-dependent methyltransferases"/>
    <property type="match status" value="1"/>
</dbReference>
<keyword evidence="4" id="KW-0808">Transferase</keyword>
<dbReference type="RefSeq" id="WP_230562178.1">
    <property type="nucleotide sequence ID" value="NZ_JAJITC010000007.1"/>
</dbReference>
<keyword evidence="9" id="KW-1185">Reference proteome</keyword>
<dbReference type="PANTHER" id="PTHR33841:SF5">
    <property type="entry name" value="DNA METHYLASE (MODIFICATION METHYLASE) (METHYLTRANSFERASE)-RELATED"/>
    <property type="match status" value="1"/>
</dbReference>
<dbReference type="PRINTS" id="PR00507">
    <property type="entry name" value="N12N6MTFRASE"/>
</dbReference>
<dbReference type="PANTHER" id="PTHR33841">
    <property type="entry name" value="DNA METHYLTRANSFERASE YEEA-RELATED"/>
    <property type="match status" value="1"/>
</dbReference>
<dbReference type="InterPro" id="IPR002052">
    <property type="entry name" value="DNA_methylase_N6_adenine_CS"/>
</dbReference>
<gene>
    <name evidence="8" type="ORF">LJ655_15750</name>
</gene>
<dbReference type="Proteomes" id="UP001430614">
    <property type="component" value="Unassembled WGS sequence"/>
</dbReference>
<organism evidence="8 9">
    <name type="scientific">Paraburkholderia translucens</name>
    <dbReference type="NCBI Taxonomy" id="2886945"/>
    <lineage>
        <taxon>Bacteria</taxon>
        <taxon>Pseudomonadati</taxon>
        <taxon>Pseudomonadota</taxon>
        <taxon>Betaproteobacteria</taxon>
        <taxon>Burkholderiales</taxon>
        <taxon>Burkholderiaceae</taxon>
        <taxon>Paraburkholderia</taxon>
    </lineage>
</organism>
<dbReference type="InterPro" id="IPR011639">
    <property type="entry name" value="MethylTrfase_TaqI-like_dom"/>
</dbReference>
<dbReference type="GO" id="GO:0008168">
    <property type="term" value="F:methyltransferase activity"/>
    <property type="evidence" value="ECO:0007669"/>
    <property type="project" value="UniProtKB-KW"/>
</dbReference>
<comment type="caution">
    <text evidence="8">The sequence shown here is derived from an EMBL/GenBank/DDBJ whole genome shotgun (WGS) entry which is preliminary data.</text>
</comment>
<keyword evidence="5" id="KW-0949">S-adenosyl-L-methionine</keyword>
<feature type="domain" description="Type II methyltransferase M.TaqI-like" evidence="7">
    <location>
        <begin position="217"/>
        <end position="301"/>
    </location>
</feature>
<accession>A0ABS8KFU7</accession>
<dbReference type="CDD" id="cd02440">
    <property type="entry name" value="AdoMet_MTases"/>
    <property type="match status" value="1"/>
</dbReference>
<evidence type="ECO:0000256" key="1">
    <source>
        <dbReference type="ARBA" id="ARBA00006594"/>
    </source>
</evidence>
<proteinExistence type="inferred from homology"/>